<proteinExistence type="predicted"/>
<dbReference type="AlphaFoldDB" id="A0A2N6VRB3"/>
<dbReference type="OrthoDB" id="8421922at2"/>
<sequence>MEPKVYSGLEEFRRDYDATTERADIRVGGQLISISASVRVGKPLVVVLHGRKSENVRLPYLLGENIVKGIDCSRLSISDPSLWMNSDLSLSWFAGNYMMQNYQEIQADLVEIVAEACDASGILFLGGSGGGFAGIEAAGRITNSRALVWNPQTSIDKYYRRFVDEYKNICWPSGMDYGKRNVTDLIENYGKCGSQADRVYILQNASDEFHLENHMRPLESATKADSRFKYFVGSWGDGHVPPPKDVISKTISLALSRRDDELMKTITSL</sequence>
<organism evidence="1 2">
    <name type="scientific">Brevibacterium paucivorans</name>
    <dbReference type="NCBI Taxonomy" id="170994"/>
    <lineage>
        <taxon>Bacteria</taxon>
        <taxon>Bacillati</taxon>
        <taxon>Actinomycetota</taxon>
        <taxon>Actinomycetes</taxon>
        <taxon>Micrococcales</taxon>
        <taxon>Brevibacteriaceae</taxon>
        <taxon>Brevibacterium</taxon>
    </lineage>
</organism>
<evidence type="ECO:0000313" key="2">
    <source>
        <dbReference type="Proteomes" id="UP000235598"/>
    </source>
</evidence>
<gene>
    <name evidence="1" type="ORF">CJ199_04565</name>
</gene>
<dbReference type="InterPro" id="IPR029058">
    <property type="entry name" value="AB_hydrolase_fold"/>
</dbReference>
<reference evidence="1 2" key="1">
    <citation type="submission" date="2017-09" db="EMBL/GenBank/DDBJ databases">
        <title>Bacterial strain isolated from the female urinary microbiota.</title>
        <authorList>
            <person name="Thomas-White K."/>
            <person name="Kumar N."/>
            <person name="Forster S."/>
            <person name="Putonti C."/>
            <person name="Lawley T."/>
            <person name="Wolfe A.J."/>
        </authorList>
    </citation>
    <scope>NUCLEOTIDE SEQUENCE [LARGE SCALE GENOMIC DNA]</scope>
    <source>
        <strain evidence="1 2">UMB1301</strain>
    </source>
</reference>
<evidence type="ECO:0000313" key="1">
    <source>
        <dbReference type="EMBL" id="PMD06629.1"/>
    </source>
</evidence>
<name>A0A2N6VRB3_9MICO</name>
<dbReference type="RefSeq" id="WP_102238271.1">
    <property type="nucleotide sequence ID" value="NZ_PNHK01000001.1"/>
</dbReference>
<dbReference type="SUPFAM" id="SSF53474">
    <property type="entry name" value="alpha/beta-Hydrolases"/>
    <property type="match status" value="1"/>
</dbReference>
<accession>A0A2N6VRB3</accession>
<dbReference type="Proteomes" id="UP000235598">
    <property type="component" value="Unassembled WGS sequence"/>
</dbReference>
<dbReference type="EMBL" id="PNHK01000001">
    <property type="protein sequence ID" value="PMD06629.1"/>
    <property type="molecule type" value="Genomic_DNA"/>
</dbReference>
<protein>
    <recommendedName>
        <fullName evidence="3">Peptidase S9 prolyl oligopeptidase catalytic domain-containing protein</fullName>
    </recommendedName>
</protein>
<evidence type="ECO:0008006" key="3">
    <source>
        <dbReference type="Google" id="ProtNLM"/>
    </source>
</evidence>
<comment type="caution">
    <text evidence="1">The sequence shown here is derived from an EMBL/GenBank/DDBJ whole genome shotgun (WGS) entry which is preliminary data.</text>
</comment>